<dbReference type="PANTHER" id="PTHR42693">
    <property type="entry name" value="ARYLSULFATASE FAMILY MEMBER"/>
    <property type="match status" value="1"/>
</dbReference>
<dbReference type="InterPro" id="IPR000917">
    <property type="entry name" value="Sulfatase_N"/>
</dbReference>
<comment type="cofactor">
    <cofactor evidence="1">
        <name>Ca(2+)</name>
        <dbReference type="ChEBI" id="CHEBI:29108"/>
    </cofactor>
</comment>
<evidence type="ECO:0000256" key="2">
    <source>
        <dbReference type="ARBA" id="ARBA00008779"/>
    </source>
</evidence>
<comment type="similarity">
    <text evidence="2">Belongs to the sulfatase family.</text>
</comment>
<keyword evidence="5 8" id="KW-0378">Hydrolase</keyword>
<gene>
    <name evidence="8" type="ORF">F4X14_02920</name>
</gene>
<evidence type="ECO:0000256" key="3">
    <source>
        <dbReference type="ARBA" id="ARBA00022723"/>
    </source>
</evidence>
<proteinExistence type="inferred from homology"/>
<evidence type="ECO:0000256" key="1">
    <source>
        <dbReference type="ARBA" id="ARBA00001913"/>
    </source>
</evidence>
<dbReference type="Pfam" id="PF00884">
    <property type="entry name" value="Sulfatase"/>
    <property type="match status" value="1"/>
</dbReference>
<dbReference type="InterPro" id="IPR017850">
    <property type="entry name" value="Alkaline_phosphatase_core_sf"/>
</dbReference>
<dbReference type="GO" id="GO:0016740">
    <property type="term" value="F:transferase activity"/>
    <property type="evidence" value="ECO:0007669"/>
    <property type="project" value="UniProtKB-KW"/>
</dbReference>
<name>A0A6B1D2U6_9CHLR</name>
<sequence length="451" mass="50218">MSAQPNILFLIADDHRASAIGAYGDPTVRTPALDQLCAEGASFRRHCHMGGLSGAVCVPTRACIHTGAHVFRASMGNDVNDRETLNTLDPGHTYLAELFRQNGYATFATGKWHNDAASFARSFGEAENVFFGGMDSHFAVPVQDFDPTGAYDKSRQRIGDQFSTDLFGDAAIRFIERQDGRRPFFLYCAFTAPHDPRTPPQDWAGVYRPEAMPLPANFAEIHPFDNGEMWVRDEKLADFPRTAEDTRRHIAEYYGMISDMDEKIGDMLAALSSNGLAENTMIVYTADHGLSVGQHGLLGKQNLYEHSVRVPLILRGPGVPAGKEIEALTHTFDVYPTLCDLAGLEIPESVDAESLAPLLEGTVTATRPFLHSVYKHVQRMTQDQEWKLISYRRDGEQGSDRTQLFHLASDPWELNDLSEDASVATERERLEEELARWQVEAGDPVLTAKWQ</sequence>
<feature type="domain" description="Sulfatase N-terminal" evidence="7">
    <location>
        <begin position="5"/>
        <end position="343"/>
    </location>
</feature>
<dbReference type="SUPFAM" id="SSF53649">
    <property type="entry name" value="Alkaline phosphatase-like"/>
    <property type="match status" value="1"/>
</dbReference>
<dbReference type="EMBL" id="VXMH01000015">
    <property type="protein sequence ID" value="MYC93898.1"/>
    <property type="molecule type" value="Genomic_DNA"/>
</dbReference>
<keyword evidence="8" id="KW-0808">Transferase</keyword>
<comment type="caution">
    <text evidence="8">The sequence shown here is derived from an EMBL/GenBank/DDBJ whole genome shotgun (WGS) entry which is preliminary data.</text>
</comment>
<dbReference type="PANTHER" id="PTHR42693:SF42">
    <property type="entry name" value="ARYLSULFATASE G"/>
    <property type="match status" value="1"/>
</dbReference>
<keyword evidence="6" id="KW-0106">Calcium</keyword>
<evidence type="ECO:0000259" key="7">
    <source>
        <dbReference type="Pfam" id="PF00884"/>
    </source>
</evidence>
<dbReference type="GO" id="GO:0004065">
    <property type="term" value="F:arylsulfatase activity"/>
    <property type="evidence" value="ECO:0007669"/>
    <property type="project" value="TreeGrafter"/>
</dbReference>
<evidence type="ECO:0000256" key="6">
    <source>
        <dbReference type="ARBA" id="ARBA00022837"/>
    </source>
</evidence>
<dbReference type="AlphaFoldDB" id="A0A6B1D2U6"/>
<dbReference type="CDD" id="cd16155">
    <property type="entry name" value="sulfatase_like"/>
    <property type="match status" value="1"/>
</dbReference>
<evidence type="ECO:0000313" key="8">
    <source>
        <dbReference type="EMBL" id="MYC93898.1"/>
    </source>
</evidence>
<evidence type="ECO:0000256" key="4">
    <source>
        <dbReference type="ARBA" id="ARBA00022729"/>
    </source>
</evidence>
<dbReference type="InterPro" id="IPR050738">
    <property type="entry name" value="Sulfatase"/>
</dbReference>
<reference evidence="8" key="1">
    <citation type="submission" date="2019-09" db="EMBL/GenBank/DDBJ databases">
        <title>Characterisation of the sponge microbiome using genome-centric metagenomics.</title>
        <authorList>
            <person name="Engelberts J.P."/>
            <person name="Robbins S.J."/>
            <person name="De Goeij J.M."/>
            <person name="Aranda M."/>
            <person name="Bell S.C."/>
            <person name="Webster N.S."/>
        </authorList>
    </citation>
    <scope>NUCLEOTIDE SEQUENCE</scope>
    <source>
        <strain evidence="8">SB0661_bin_32</strain>
    </source>
</reference>
<keyword evidence="4" id="KW-0732">Signal</keyword>
<accession>A0A6B1D2U6</accession>
<organism evidence="8">
    <name type="scientific">Caldilineaceae bacterium SB0661_bin_32</name>
    <dbReference type="NCBI Taxonomy" id="2605255"/>
    <lineage>
        <taxon>Bacteria</taxon>
        <taxon>Bacillati</taxon>
        <taxon>Chloroflexota</taxon>
        <taxon>Caldilineae</taxon>
        <taxon>Caldilineales</taxon>
        <taxon>Caldilineaceae</taxon>
    </lineage>
</organism>
<dbReference type="Gene3D" id="3.40.720.10">
    <property type="entry name" value="Alkaline Phosphatase, subunit A"/>
    <property type="match status" value="1"/>
</dbReference>
<dbReference type="GO" id="GO:0046872">
    <property type="term" value="F:metal ion binding"/>
    <property type="evidence" value="ECO:0007669"/>
    <property type="project" value="UniProtKB-KW"/>
</dbReference>
<keyword evidence="3" id="KW-0479">Metal-binding</keyword>
<evidence type="ECO:0000256" key="5">
    <source>
        <dbReference type="ARBA" id="ARBA00022801"/>
    </source>
</evidence>
<protein>
    <submittedName>
        <fullName evidence="8">Sulfatase-like hydrolase/transferase</fullName>
    </submittedName>
</protein>